<dbReference type="AlphaFoldDB" id="A0A0A9AM81"/>
<reference evidence="1" key="1">
    <citation type="submission" date="2014-09" db="EMBL/GenBank/DDBJ databases">
        <authorList>
            <person name="Magalhaes I.L.F."/>
            <person name="Oliveira U."/>
            <person name="Santos F.R."/>
            <person name="Vidigal T.H.D.A."/>
            <person name="Brescovit A.D."/>
            <person name="Santos A.J."/>
        </authorList>
    </citation>
    <scope>NUCLEOTIDE SEQUENCE</scope>
    <source>
        <tissue evidence="1">Shoot tissue taken approximately 20 cm above the soil surface</tissue>
    </source>
</reference>
<evidence type="ECO:0000313" key="1">
    <source>
        <dbReference type="EMBL" id="JAD52251.1"/>
    </source>
</evidence>
<reference evidence="1" key="2">
    <citation type="journal article" date="2015" name="Data Brief">
        <title>Shoot transcriptome of the giant reed, Arundo donax.</title>
        <authorList>
            <person name="Barrero R.A."/>
            <person name="Guerrero F.D."/>
            <person name="Moolhuijzen P."/>
            <person name="Goolsby J.A."/>
            <person name="Tidwell J."/>
            <person name="Bellgard S.E."/>
            <person name="Bellgard M.I."/>
        </authorList>
    </citation>
    <scope>NUCLEOTIDE SEQUENCE</scope>
    <source>
        <tissue evidence="1">Shoot tissue taken approximately 20 cm above the soil surface</tissue>
    </source>
</reference>
<protein>
    <submittedName>
        <fullName evidence="1">Uncharacterized protein</fullName>
    </submittedName>
</protein>
<proteinExistence type="predicted"/>
<name>A0A0A9AM81_ARUDO</name>
<sequence length="21" mass="2374">MVALSRSSEQLNYVKLGLFFA</sequence>
<organism evidence="1">
    <name type="scientific">Arundo donax</name>
    <name type="common">Giant reed</name>
    <name type="synonym">Donax arundinaceus</name>
    <dbReference type="NCBI Taxonomy" id="35708"/>
    <lineage>
        <taxon>Eukaryota</taxon>
        <taxon>Viridiplantae</taxon>
        <taxon>Streptophyta</taxon>
        <taxon>Embryophyta</taxon>
        <taxon>Tracheophyta</taxon>
        <taxon>Spermatophyta</taxon>
        <taxon>Magnoliopsida</taxon>
        <taxon>Liliopsida</taxon>
        <taxon>Poales</taxon>
        <taxon>Poaceae</taxon>
        <taxon>PACMAD clade</taxon>
        <taxon>Arundinoideae</taxon>
        <taxon>Arundineae</taxon>
        <taxon>Arundo</taxon>
    </lineage>
</organism>
<accession>A0A0A9AM81</accession>
<dbReference type="EMBL" id="GBRH01245644">
    <property type="protein sequence ID" value="JAD52251.1"/>
    <property type="molecule type" value="Transcribed_RNA"/>
</dbReference>